<dbReference type="InterPro" id="IPR002017">
    <property type="entry name" value="Spectrin_repeat"/>
</dbReference>
<dbReference type="PROSITE" id="PS50002">
    <property type="entry name" value="SH3"/>
    <property type="match status" value="1"/>
</dbReference>
<dbReference type="InterPro" id="IPR014837">
    <property type="entry name" value="EF-hand_Ca_insen"/>
</dbReference>
<evidence type="ECO:0000256" key="11">
    <source>
        <dbReference type="ARBA" id="ARBA00022860"/>
    </source>
</evidence>
<dbReference type="GO" id="GO:0005856">
    <property type="term" value="C:cytoskeleton"/>
    <property type="evidence" value="ECO:0007669"/>
    <property type="project" value="UniProtKB-SubCell"/>
</dbReference>
<keyword evidence="12" id="KW-0009">Actin-binding</keyword>
<dbReference type="FunFam" id="1.20.58.60:FF:000006">
    <property type="entry name" value="Spectrin alpha chain, non-erythrocytic 1"/>
    <property type="match status" value="2"/>
</dbReference>
<dbReference type="InterPro" id="IPR018159">
    <property type="entry name" value="Spectrin/alpha-actinin"/>
</dbReference>
<evidence type="ECO:0000256" key="5">
    <source>
        <dbReference type="ARBA" id="ARBA00022467"/>
    </source>
</evidence>
<dbReference type="PANTHER" id="PTHR11915">
    <property type="entry name" value="SPECTRIN/FILAMIN RELATED CYTOSKELETAL PROTEIN"/>
    <property type="match status" value="1"/>
</dbReference>
<evidence type="ECO:0000256" key="8">
    <source>
        <dbReference type="ARBA" id="ARBA00022723"/>
    </source>
</evidence>
<evidence type="ECO:0000256" key="7">
    <source>
        <dbReference type="ARBA" id="ARBA00022553"/>
    </source>
</evidence>
<dbReference type="Gene3D" id="2.30.30.40">
    <property type="entry name" value="SH3 Domains"/>
    <property type="match status" value="1"/>
</dbReference>
<feature type="domain" description="EF-hand" evidence="17">
    <location>
        <begin position="2264"/>
        <end position="2299"/>
    </location>
</feature>
<dbReference type="FunFam" id="1.20.58.60:FF:000078">
    <property type="entry name" value="Spectrin alpha chain, non-erythrocytic 1"/>
    <property type="match status" value="1"/>
</dbReference>
<feature type="coiled-coil region" evidence="15">
    <location>
        <begin position="294"/>
        <end position="328"/>
    </location>
</feature>
<dbReference type="SUPFAM" id="SSF50044">
    <property type="entry name" value="SH3-domain"/>
    <property type="match status" value="1"/>
</dbReference>
<dbReference type="CDD" id="cd00176">
    <property type="entry name" value="SPEC"/>
    <property type="match status" value="12"/>
</dbReference>
<dbReference type="Pfam" id="PF00435">
    <property type="entry name" value="Spectrin"/>
    <property type="match status" value="20"/>
</dbReference>
<evidence type="ECO:0000256" key="6">
    <source>
        <dbReference type="ARBA" id="ARBA00022490"/>
    </source>
</evidence>
<comment type="subcellular location">
    <subcellularLocation>
        <location evidence="2">Cytoplasm</location>
        <location evidence="2">Cell cortex</location>
    </subcellularLocation>
    <subcellularLocation>
        <location evidence="1">Cytoplasm</location>
        <location evidence="1">Cytoskeleton</location>
    </subcellularLocation>
</comment>
<dbReference type="SMART" id="SM00054">
    <property type="entry name" value="EFh"/>
    <property type="match status" value="2"/>
</dbReference>
<evidence type="ECO:0000256" key="10">
    <source>
        <dbReference type="ARBA" id="ARBA00022837"/>
    </source>
</evidence>
<dbReference type="PROSITE" id="PS00018">
    <property type="entry name" value="EF_HAND_1"/>
    <property type="match status" value="2"/>
</dbReference>
<keyword evidence="4 14" id="KW-0728">SH3 domain</keyword>
<dbReference type="FunFam" id="1.10.238.10:FF:000020">
    <property type="entry name" value="spectrin alpha chain, non-erythrocytic 1"/>
    <property type="match status" value="1"/>
</dbReference>
<dbReference type="SMART" id="SM01184">
    <property type="entry name" value="efhand_Ca_insen"/>
    <property type="match status" value="1"/>
</dbReference>
<sequence length="2414" mass="279466">MDLDAQPREIQILETPEDIQSRREQVLDRYTNFKDATRQRRSRLEDARLFMYFKRDADELESWINEKLQTASDESYRDPTNLQAKIQKHQAFEAEVAAHANAIEALDKTGYDMINNEHFASETIQARLDELHRLWDLLLSRLQEKGLKLQQALQLIQFIRECDEVMFWISDKEAFVTSEEFGQDLEHVEVLQKKFDEFQKDLQNHEDRVIDVNKLSEKLISEQHPEEQSITSRISDLNEAWERLKQLSLQRQERLFGAHEIQHFNRDADETIAWIAEKNTTLSTEDYGRDLASVQALQRKHDGVERDLAALEEKVKALGVESERLAQTHPEQADEIASKQADIINNWQKLSTKAQERKKRLDDSYYLHRFLSDFRDLVSWVSDMKAIISADELAKDVAGAEALLERHQEHKGEIDAREDSFRATAEAGQQLLASDHYATSEVEEKLVTLANEKTSLFELWEERRILYEQCMDLQLFYRDTEQADTWMTKQEVFLANEDLGDSLDNVEALIKKQEDFEKSLAAQEEKINALDEFATKLIESEHYAADSVAARRNTLLQRRNALLERSQARHQQLEESYKLQMFERDCDETKIWINEKLKAASDEGYLDPTNLQGKVQKHQNFEAEVSANQGRIENVTQTGEELIEADHYAKDLIRERLDEIQTLWKQLFVQTERKGSKLREASDQQQFNRNVEDFEIWLSEIEGQLMSEDYGKDLTSVQNLQKKHALLEADVSSRQERIDGIVQACEAFVQSGHFDADNIKSKAEQVLERYQQLSEPIVARREKLNDALRLQQFFRDVEDEEDWIHEKEPIAASTNRGRDLIGVQNLMKKHQALQAELTGHEARITAVCEQGGEMVTEGHFAADDIQQKIKALQDRWNQLRDKAQQRKQDLEDSLQAQQYFADANEAESWMREKEPIVGNPDYGKDEDSAEALLKKHEALMSDLEAYRSVIDNLRETAQACKQQEAPMVDDIGKECVVALYDYTEKSPREVSMKKGDVLTLLNSSNKDWWKVEVNDRQGFVPAAYVKKIDSSLTASQSNLADEFTVSVREQQVEGQYDNLMELGRQRRQKLEESCKAYQLVREAGELAQWINDKETVALSEEVGGDLEQVEVIQRKFDDFQKDLKANETRLVELNSIAERLTAMGQTEAAEKIKIQIEDLNTRWAALQQVTVERAQTLGSAHEVQRYHRDAEETKDWIEEKDAACRLEDYGHDLATVQRLQRKHEGLERDLAALGEKVKELDETANRLMQTHPDQAQSIYDHQKEINESWNALTTMADTRKAKLLDSYDLQRFFSDFRDLKSWIHSMMALVSSDELAKDVTGAEALLERHQEHRMEIDARSGTFQAFETFGHQLLQNSHYASSEVKEKLQELADARMELESAWIARRAKLDQCLELQLFNRDCEQAETWMAAREVSLEDSAGGSGDTVDALIKKHEDFDRAINSQEEKIAALQTFADQLISNDHYDGPGIEQKRQQVLDRWKNLKTALLDNRSKLGEAQSLQQFSRDADEMEIWISEKLQMAMEESYKDPSNIQSKHQKHQAFEAELAANADRIQTVIKMGQKLIDQHQCAGSEDAVQKRIDKLVEEWEYLTSKSSEKSEKLKEANRQRMYTAAVKDLEFWLGEVEHMLETEDYGKDLATVQNLVKKHQLLDADINAHEERISDLNEQADVFIDSGVLDTESIKEKKRSINERYERVKTLGIHRGTRLNEAHTLYQFFRDIDDEEAWIKEKKLLVGSDDYGRDLTGVQNLRKKHKRIEAEISSHEPTIEAVQQTGEKLTAESDLFTEEISTRLQQLTTNWEELKQMTNTRGHKLDESLAYQQFAAGIEEEQSWITEKQHLLSGDDFGDTLATVQGLLKKHDAFETDFQVHQDRFQVIKTDGEKLIEEGNHNAAAIEQRCGLLQEKLNALRKAADNRKARLVDNSAFLQFIWKTDVVESWIADKQTQVSSEEYGRDLSAVQILITKEETFDAGLQAFEKEGIQTITTLKEQLVSSNHAQTPAIEKRYQDVITRWQKLLSDSDARKQRLLLLQEQYRQVEDLYLAFAKKASTFNSWYENAEEDLTDPVRCNSIEEIKSLREAHDQFKASLSAAEVDFNQLSQLDKQILSFNVGDNPYTWFTMQALEDTWRSLQKIIKERDEELAREQQRQEENDVMRKQFAQAANAFHGWLTETRTTMMEGNGTLEEQLEATKVKAVEIRSQKSQLKYIEDLSAVMEERLILDNRYTEHSMVGLAQQWDQLNQLAMRMQHNLEQQIDACNKSGVSEDSLREFSMMFKHFDKDKSGRLDHQELKSCLRALGYDLPMVEEGQTDPEYEAILDAVDPNRDGFVTLQEYMAFMISRETENVQSAQDVEAAFRALTSNERPYIQAQELYSNLTRQQADYCISRMKPYIDPKSGRTVPDAYDYIDFTHELFIN</sequence>
<dbReference type="FunFam" id="1.20.58.60:FF:000020">
    <property type="entry name" value="Spectrin alpha chain, non-erythrocytic 1"/>
    <property type="match status" value="6"/>
</dbReference>
<dbReference type="EMBL" id="JAODUO010001272">
    <property type="protein sequence ID" value="KAK2167509.1"/>
    <property type="molecule type" value="Genomic_DNA"/>
</dbReference>
<dbReference type="SMART" id="SM00150">
    <property type="entry name" value="SPEC"/>
    <property type="match status" value="20"/>
</dbReference>
<feature type="domain" description="EF-hand" evidence="17">
    <location>
        <begin position="2307"/>
        <end position="2342"/>
    </location>
</feature>
<keyword evidence="11" id="KW-0112">Calmodulin-binding</keyword>
<evidence type="ECO:0000256" key="2">
    <source>
        <dbReference type="ARBA" id="ARBA00004544"/>
    </source>
</evidence>
<dbReference type="Gene3D" id="1.20.58.60">
    <property type="match status" value="18"/>
</dbReference>
<dbReference type="CDD" id="cd11808">
    <property type="entry name" value="SH3_Alpha_Spectrin"/>
    <property type="match status" value="1"/>
</dbReference>
<keyword evidence="15" id="KW-0175">Coiled coil</keyword>
<dbReference type="FunFam" id="1.20.58.60:FF:000340">
    <property type="entry name" value="Spectrin beta chain"/>
    <property type="match status" value="1"/>
</dbReference>
<comment type="similarity">
    <text evidence="3">Belongs to the spectrin family.</text>
</comment>
<dbReference type="GO" id="GO:0051693">
    <property type="term" value="P:actin filament capping"/>
    <property type="evidence" value="ECO:0007669"/>
    <property type="project" value="UniProtKB-KW"/>
</dbReference>
<evidence type="ECO:0000256" key="14">
    <source>
        <dbReference type="PROSITE-ProRule" id="PRU00192"/>
    </source>
</evidence>
<feature type="coiled-coil region" evidence="15">
    <location>
        <begin position="1640"/>
        <end position="1667"/>
    </location>
</feature>
<dbReference type="FunFam" id="1.20.58.60:FF:000035">
    <property type="entry name" value="Spectrin alpha chain, non-erythrocytic 1"/>
    <property type="match status" value="1"/>
</dbReference>
<dbReference type="CDD" id="cd00051">
    <property type="entry name" value="EFh"/>
    <property type="match status" value="1"/>
</dbReference>
<evidence type="ECO:0000256" key="9">
    <source>
        <dbReference type="ARBA" id="ARBA00022737"/>
    </source>
</evidence>
<evidence type="ECO:0000259" key="16">
    <source>
        <dbReference type="PROSITE" id="PS50002"/>
    </source>
</evidence>
<dbReference type="FunFam" id="1.20.58.60:FF:000013">
    <property type="entry name" value="Spectrin alpha chain, non-erythrocytic 1"/>
    <property type="match status" value="2"/>
</dbReference>
<dbReference type="Gene3D" id="1.10.238.10">
    <property type="entry name" value="EF-hand"/>
    <property type="match status" value="2"/>
</dbReference>
<dbReference type="GO" id="GO:0003779">
    <property type="term" value="F:actin binding"/>
    <property type="evidence" value="ECO:0007669"/>
    <property type="project" value="UniProtKB-KW"/>
</dbReference>
<evidence type="ECO:0000313" key="19">
    <source>
        <dbReference type="Proteomes" id="UP001209878"/>
    </source>
</evidence>
<comment type="caution">
    <text evidence="18">The sequence shown here is derived from an EMBL/GenBank/DDBJ whole genome shotgun (WGS) entry which is preliminary data.</text>
</comment>
<dbReference type="Pfam" id="PF00018">
    <property type="entry name" value="SH3_1"/>
    <property type="match status" value="1"/>
</dbReference>
<reference evidence="18" key="1">
    <citation type="journal article" date="2023" name="Mol. Biol. Evol.">
        <title>Third-Generation Sequencing Reveals the Adaptive Role of the Epigenome in Three Deep-Sea Polychaetes.</title>
        <authorList>
            <person name="Perez M."/>
            <person name="Aroh O."/>
            <person name="Sun Y."/>
            <person name="Lan Y."/>
            <person name="Juniper S.K."/>
            <person name="Young C.R."/>
            <person name="Angers B."/>
            <person name="Qian P.Y."/>
        </authorList>
    </citation>
    <scope>NUCLEOTIDE SEQUENCE</scope>
    <source>
        <strain evidence="18">R07B-5</strain>
    </source>
</reference>
<dbReference type="SUPFAM" id="SSF47473">
    <property type="entry name" value="EF-hand"/>
    <property type="match status" value="1"/>
</dbReference>
<dbReference type="FunFam" id="2.30.30.40:FF:000036">
    <property type="entry name" value="Spectrin alpha chain, non-erythrocytic 1"/>
    <property type="match status" value="1"/>
</dbReference>
<keyword evidence="8" id="KW-0479">Metal-binding</keyword>
<name>A0AAD9K9H4_RIDPI</name>
<dbReference type="InterPro" id="IPR002048">
    <property type="entry name" value="EF_hand_dom"/>
</dbReference>
<feature type="coiled-coil region" evidence="15">
    <location>
        <begin position="823"/>
        <end position="893"/>
    </location>
</feature>
<keyword evidence="9" id="KW-0677">Repeat</keyword>
<evidence type="ECO:0000259" key="17">
    <source>
        <dbReference type="PROSITE" id="PS50222"/>
    </source>
</evidence>
<evidence type="ECO:0000256" key="1">
    <source>
        <dbReference type="ARBA" id="ARBA00004245"/>
    </source>
</evidence>
<keyword evidence="7" id="KW-0597">Phosphoprotein</keyword>
<keyword evidence="6" id="KW-0963">Cytoplasm</keyword>
<accession>A0AAD9K9H4</accession>
<keyword evidence="19" id="KW-1185">Reference proteome</keyword>
<organism evidence="18 19">
    <name type="scientific">Ridgeia piscesae</name>
    <name type="common">Tubeworm</name>
    <dbReference type="NCBI Taxonomy" id="27915"/>
    <lineage>
        <taxon>Eukaryota</taxon>
        <taxon>Metazoa</taxon>
        <taxon>Spiralia</taxon>
        <taxon>Lophotrochozoa</taxon>
        <taxon>Annelida</taxon>
        <taxon>Polychaeta</taxon>
        <taxon>Sedentaria</taxon>
        <taxon>Canalipalpata</taxon>
        <taxon>Sabellida</taxon>
        <taxon>Siboglinidae</taxon>
        <taxon>Ridgeia</taxon>
    </lineage>
</organism>
<dbReference type="InterPro" id="IPR036028">
    <property type="entry name" value="SH3-like_dom_sf"/>
</dbReference>
<feature type="coiled-coil region" evidence="15">
    <location>
        <begin position="1216"/>
        <end position="1250"/>
    </location>
</feature>
<dbReference type="Pfam" id="PF13499">
    <property type="entry name" value="EF-hand_7"/>
    <property type="match status" value="1"/>
</dbReference>
<evidence type="ECO:0000256" key="15">
    <source>
        <dbReference type="SAM" id="Coils"/>
    </source>
</evidence>
<evidence type="ECO:0000256" key="4">
    <source>
        <dbReference type="ARBA" id="ARBA00022443"/>
    </source>
</evidence>
<feature type="domain" description="SH3" evidence="16">
    <location>
        <begin position="971"/>
        <end position="1030"/>
    </location>
</feature>
<protein>
    <recommendedName>
        <fullName evidence="20">Spectrin alpha chain</fullName>
    </recommendedName>
</protein>
<keyword evidence="13" id="KW-0206">Cytoskeleton</keyword>
<dbReference type="Proteomes" id="UP001209878">
    <property type="component" value="Unassembled WGS sequence"/>
</dbReference>
<evidence type="ECO:0000256" key="12">
    <source>
        <dbReference type="ARBA" id="ARBA00023203"/>
    </source>
</evidence>
<keyword evidence="10" id="KW-0106">Calcium</keyword>
<keyword evidence="5" id="KW-0117">Actin capping</keyword>
<feature type="coiled-coil region" evidence="15">
    <location>
        <begin position="936"/>
        <end position="963"/>
    </location>
</feature>
<dbReference type="GO" id="GO:0005516">
    <property type="term" value="F:calmodulin binding"/>
    <property type="evidence" value="ECO:0007669"/>
    <property type="project" value="UniProtKB-KW"/>
</dbReference>
<gene>
    <name evidence="18" type="ORF">NP493_1273g01026</name>
</gene>
<dbReference type="InterPro" id="IPR035825">
    <property type="entry name" value="Alpha_Spectrin_SH3"/>
</dbReference>
<dbReference type="PROSITE" id="PS50222">
    <property type="entry name" value="EF_HAND_2"/>
    <property type="match status" value="2"/>
</dbReference>
<evidence type="ECO:0000256" key="13">
    <source>
        <dbReference type="ARBA" id="ARBA00023212"/>
    </source>
</evidence>
<evidence type="ECO:0008006" key="20">
    <source>
        <dbReference type="Google" id="ProtNLM"/>
    </source>
</evidence>
<dbReference type="InterPro" id="IPR018247">
    <property type="entry name" value="EF_Hand_1_Ca_BS"/>
</dbReference>
<proteinExistence type="inferred from homology"/>
<dbReference type="SMART" id="SM00326">
    <property type="entry name" value="SH3"/>
    <property type="match status" value="1"/>
</dbReference>
<evidence type="ECO:0000256" key="3">
    <source>
        <dbReference type="ARBA" id="ARBA00006826"/>
    </source>
</evidence>
<dbReference type="PRINTS" id="PR00452">
    <property type="entry name" value="SH3DOMAIN"/>
</dbReference>
<dbReference type="FunFam" id="1.20.58.60:FF:000007">
    <property type="entry name" value="Spectrin alpha chain non-erythrocytic 1"/>
    <property type="match status" value="2"/>
</dbReference>
<dbReference type="Pfam" id="PF08726">
    <property type="entry name" value="EFhand_Ca_insen"/>
    <property type="match status" value="1"/>
</dbReference>
<dbReference type="GO" id="GO:0005938">
    <property type="term" value="C:cell cortex"/>
    <property type="evidence" value="ECO:0007669"/>
    <property type="project" value="UniProtKB-SubCell"/>
</dbReference>
<dbReference type="PRINTS" id="PR01887">
    <property type="entry name" value="SPECTRNALPHA"/>
</dbReference>
<dbReference type="GO" id="GO:0005509">
    <property type="term" value="F:calcium ion binding"/>
    <property type="evidence" value="ECO:0007669"/>
    <property type="project" value="InterPro"/>
</dbReference>
<dbReference type="FunFam" id="1.20.58.60:FF:000017">
    <property type="entry name" value="Spectrin alpha chain, non-erythrocytic 1"/>
    <property type="match status" value="2"/>
</dbReference>
<dbReference type="InterPro" id="IPR011992">
    <property type="entry name" value="EF-hand-dom_pair"/>
</dbReference>
<dbReference type="InterPro" id="IPR001452">
    <property type="entry name" value="SH3_domain"/>
</dbReference>
<dbReference type="SUPFAM" id="SSF46966">
    <property type="entry name" value="Spectrin repeat"/>
    <property type="match status" value="14"/>
</dbReference>
<evidence type="ECO:0000313" key="18">
    <source>
        <dbReference type="EMBL" id="KAK2167509.1"/>
    </source>
</evidence>